<protein>
    <submittedName>
        <fullName evidence="1">Uncharacterized protein</fullName>
    </submittedName>
</protein>
<dbReference type="EMBL" id="JASSZA010000008">
    <property type="protein sequence ID" value="KAK2104707.1"/>
    <property type="molecule type" value="Genomic_DNA"/>
</dbReference>
<evidence type="ECO:0000313" key="2">
    <source>
        <dbReference type="Proteomes" id="UP001266305"/>
    </source>
</evidence>
<keyword evidence="2" id="KW-1185">Reference proteome</keyword>
<gene>
    <name evidence="1" type="ORF">P7K49_018563</name>
</gene>
<comment type="caution">
    <text evidence="1">The sequence shown here is derived from an EMBL/GenBank/DDBJ whole genome shotgun (WGS) entry which is preliminary data.</text>
</comment>
<reference evidence="1 2" key="1">
    <citation type="submission" date="2023-05" db="EMBL/GenBank/DDBJ databases">
        <title>B98-5 Cell Line De Novo Hybrid Assembly: An Optical Mapping Approach.</title>
        <authorList>
            <person name="Kananen K."/>
            <person name="Auerbach J.A."/>
            <person name="Kautto E."/>
            <person name="Blachly J.S."/>
        </authorList>
    </citation>
    <scope>NUCLEOTIDE SEQUENCE [LARGE SCALE GENOMIC DNA]</scope>
    <source>
        <strain evidence="1">B95-8</strain>
        <tissue evidence="1">Cell line</tissue>
    </source>
</reference>
<organism evidence="1 2">
    <name type="scientific">Saguinus oedipus</name>
    <name type="common">Cotton-top tamarin</name>
    <name type="synonym">Oedipomidas oedipus</name>
    <dbReference type="NCBI Taxonomy" id="9490"/>
    <lineage>
        <taxon>Eukaryota</taxon>
        <taxon>Metazoa</taxon>
        <taxon>Chordata</taxon>
        <taxon>Craniata</taxon>
        <taxon>Vertebrata</taxon>
        <taxon>Euteleostomi</taxon>
        <taxon>Mammalia</taxon>
        <taxon>Eutheria</taxon>
        <taxon>Euarchontoglires</taxon>
        <taxon>Primates</taxon>
        <taxon>Haplorrhini</taxon>
        <taxon>Platyrrhini</taxon>
        <taxon>Cebidae</taxon>
        <taxon>Callitrichinae</taxon>
        <taxon>Saguinus</taxon>
    </lineage>
</organism>
<evidence type="ECO:0000313" key="1">
    <source>
        <dbReference type="EMBL" id="KAK2104707.1"/>
    </source>
</evidence>
<dbReference type="Proteomes" id="UP001266305">
    <property type="component" value="Unassembled WGS sequence"/>
</dbReference>
<accession>A0ABQ9V8H7</accession>
<sequence length="53" mass="5906">MAPKTAADFQEYMEAPVSSTLPGSLSWAELERVWLQLALLHLPASYICKLTLN</sequence>
<proteinExistence type="predicted"/>
<name>A0ABQ9V8H7_SAGOE</name>